<dbReference type="AlphaFoldDB" id="A0A8J5SII1"/>
<organism evidence="2 3">
    <name type="scientific">Zizania palustris</name>
    <name type="common">Northern wild rice</name>
    <dbReference type="NCBI Taxonomy" id="103762"/>
    <lineage>
        <taxon>Eukaryota</taxon>
        <taxon>Viridiplantae</taxon>
        <taxon>Streptophyta</taxon>
        <taxon>Embryophyta</taxon>
        <taxon>Tracheophyta</taxon>
        <taxon>Spermatophyta</taxon>
        <taxon>Magnoliopsida</taxon>
        <taxon>Liliopsida</taxon>
        <taxon>Poales</taxon>
        <taxon>Poaceae</taxon>
        <taxon>BOP clade</taxon>
        <taxon>Oryzoideae</taxon>
        <taxon>Oryzeae</taxon>
        <taxon>Zizaniinae</taxon>
        <taxon>Zizania</taxon>
    </lineage>
</organism>
<dbReference type="Pfam" id="PF03357">
    <property type="entry name" value="Snf7"/>
    <property type="match status" value="1"/>
</dbReference>
<gene>
    <name evidence="2" type="ORF">GUJ93_ZPchr0006g42985</name>
</gene>
<protein>
    <submittedName>
        <fullName evidence="2">Uncharacterized protein</fullName>
    </submittedName>
</protein>
<dbReference type="GO" id="GO:0007034">
    <property type="term" value="P:vacuolar transport"/>
    <property type="evidence" value="ECO:0007669"/>
    <property type="project" value="InterPro"/>
</dbReference>
<dbReference type="InterPro" id="IPR005024">
    <property type="entry name" value="Snf7_fam"/>
</dbReference>
<dbReference type="PANTHER" id="PTHR10476">
    <property type="entry name" value="CHARGED MULTIVESICULAR BODY PROTEIN"/>
    <property type="match status" value="1"/>
</dbReference>
<reference evidence="2" key="1">
    <citation type="journal article" date="2021" name="bioRxiv">
        <title>Whole Genome Assembly and Annotation of Northern Wild Rice, Zizania palustris L., Supports a Whole Genome Duplication in the Zizania Genus.</title>
        <authorList>
            <person name="Haas M."/>
            <person name="Kono T."/>
            <person name="Macchietto M."/>
            <person name="Millas R."/>
            <person name="McGilp L."/>
            <person name="Shao M."/>
            <person name="Duquette J."/>
            <person name="Hirsch C.N."/>
            <person name="Kimball J."/>
        </authorList>
    </citation>
    <scope>NUCLEOTIDE SEQUENCE</scope>
    <source>
        <tissue evidence="2">Fresh leaf tissue</tissue>
    </source>
</reference>
<keyword evidence="1" id="KW-0175">Coiled coil</keyword>
<evidence type="ECO:0000313" key="3">
    <source>
        <dbReference type="Proteomes" id="UP000729402"/>
    </source>
</evidence>
<dbReference type="EMBL" id="JAAALK010000283">
    <property type="protein sequence ID" value="KAG8073093.1"/>
    <property type="molecule type" value="Genomic_DNA"/>
</dbReference>
<comment type="caution">
    <text evidence="2">The sequence shown here is derived from an EMBL/GenBank/DDBJ whole genome shotgun (WGS) entry which is preliminary data.</text>
</comment>
<accession>A0A8J5SII1</accession>
<evidence type="ECO:0000256" key="1">
    <source>
        <dbReference type="SAM" id="Coils"/>
    </source>
</evidence>
<proteinExistence type="predicted"/>
<dbReference type="OrthoDB" id="1931389at2759"/>
<feature type="coiled-coil region" evidence="1">
    <location>
        <begin position="18"/>
        <end position="56"/>
    </location>
</feature>
<evidence type="ECO:0000313" key="2">
    <source>
        <dbReference type="EMBL" id="KAG8073093.1"/>
    </source>
</evidence>
<reference evidence="2" key="2">
    <citation type="submission" date="2021-02" db="EMBL/GenBank/DDBJ databases">
        <authorList>
            <person name="Kimball J.A."/>
            <person name="Haas M.W."/>
            <person name="Macchietto M."/>
            <person name="Kono T."/>
            <person name="Duquette J."/>
            <person name="Shao M."/>
        </authorList>
    </citation>
    <scope>NUCLEOTIDE SEQUENCE</scope>
    <source>
        <tissue evidence="2">Fresh leaf tissue</tissue>
    </source>
</reference>
<name>A0A8J5SII1_ZIZPA</name>
<dbReference type="Proteomes" id="UP000729402">
    <property type="component" value="Unassembled WGS sequence"/>
</dbReference>
<sequence length="161" mass="18033">MEAVKSLLKPKPTPQQQLREWQRRLRNEGRNIERQIRDVQREEKKVEKSIREAAKRNDIGSAKALAKEVVRSRKAVNRLYENKAQLNSISMHLGEIVGNDPIASLSSNSHAVALPPTVLPSIPSRRAGAAVQHAGPAAHFDALFKPRICGKLAYITLRLTY</sequence>
<keyword evidence="3" id="KW-1185">Reference proteome</keyword>